<evidence type="ECO:0000313" key="2">
    <source>
        <dbReference type="Proteomes" id="UP000199184"/>
    </source>
</evidence>
<organism evidence="1 2">
    <name type="scientific">Bradyrhizobium shewense</name>
    <dbReference type="NCBI Taxonomy" id="1761772"/>
    <lineage>
        <taxon>Bacteria</taxon>
        <taxon>Pseudomonadati</taxon>
        <taxon>Pseudomonadota</taxon>
        <taxon>Alphaproteobacteria</taxon>
        <taxon>Hyphomicrobiales</taxon>
        <taxon>Nitrobacteraceae</taxon>
        <taxon>Bradyrhizobium</taxon>
    </lineage>
</organism>
<proteinExistence type="predicted"/>
<evidence type="ECO:0000313" key="1">
    <source>
        <dbReference type="EMBL" id="SCB46195.1"/>
    </source>
</evidence>
<dbReference type="AlphaFoldDB" id="A0A1C3X1X4"/>
<keyword evidence="2" id="KW-1185">Reference proteome</keyword>
<protein>
    <submittedName>
        <fullName evidence="1">Uncharacterized protein</fullName>
    </submittedName>
</protein>
<reference evidence="2" key="1">
    <citation type="submission" date="2016-08" db="EMBL/GenBank/DDBJ databases">
        <authorList>
            <person name="Varghese N."/>
            <person name="Submissions Spin"/>
        </authorList>
    </citation>
    <scope>NUCLEOTIDE SEQUENCE [LARGE SCALE GENOMIC DNA]</scope>
    <source>
        <strain evidence="2">ERR11</strain>
    </source>
</reference>
<gene>
    <name evidence="1" type="ORF">GA0061098_1011176</name>
</gene>
<sequence>MCQFAGEALQFYKKAYFTRSPGDAIRSAATHAGTPGRTIGRCASHEIQRREIDCGRLVPRPPVTAGTVLP</sequence>
<name>A0A1C3X1X4_9BRAD</name>
<accession>A0A1C3X1X4</accession>
<dbReference type="Proteomes" id="UP000199184">
    <property type="component" value="Unassembled WGS sequence"/>
</dbReference>
<dbReference type="EMBL" id="FMAI01000011">
    <property type="protein sequence ID" value="SCB46195.1"/>
    <property type="molecule type" value="Genomic_DNA"/>
</dbReference>